<organism evidence="2 3">
    <name type="scientific">Penicillium expansum</name>
    <name type="common">Blue mold rot fungus</name>
    <dbReference type="NCBI Taxonomy" id="27334"/>
    <lineage>
        <taxon>Eukaryota</taxon>
        <taxon>Fungi</taxon>
        <taxon>Dikarya</taxon>
        <taxon>Ascomycota</taxon>
        <taxon>Pezizomycotina</taxon>
        <taxon>Eurotiomycetes</taxon>
        <taxon>Eurotiomycetidae</taxon>
        <taxon>Eurotiales</taxon>
        <taxon>Aspergillaceae</taxon>
        <taxon>Penicillium</taxon>
    </lineage>
</organism>
<keyword evidence="3" id="KW-1185">Reference proteome</keyword>
<evidence type="ECO:0000313" key="2">
    <source>
        <dbReference type="EMBL" id="KGO52558.1"/>
    </source>
</evidence>
<dbReference type="OrthoDB" id="4352890at2759"/>
<proteinExistence type="predicted"/>
<dbReference type="PhylomeDB" id="A0A0A2JD16"/>
<dbReference type="EMBL" id="JQFZ01000262">
    <property type="protein sequence ID" value="KGO52558.1"/>
    <property type="molecule type" value="Genomic_DNA"/>
</dbReference>
<comment type="caution">
    <text evidence="2">The sequence shown here is derived from an EMBL/GenBank/DDBJ whole genome shotgun (WGS) entry which is preliminary data.</text>
</comment>
<feature type="region of interest" description="Disordered" evidence="1">
    <location>
        <begin position="444"/>
        <end position="464"/>
    </location>
</feature>
<feature type="region of interest" description="Disordered" evidence="1">
    <location>
        <begin position="325"/>
        <end position="344"/>
    </location>
</feature>
<feature type="region of interest" description="Disordered" evidence="1">
    <location>
        <begin position="130"/>
        <end position="169"/>
    </location>
</feature>
<feature type="compositionally biased region" description="Low complexity" evidence="1">
    <location>
        <begin position="372"/>
        <end position="387"/>
    </location>
</feature>
<dbReference type="VEuPathDB" id="FungiDB:PEXP_103090"/>
<dbReference type="GeneID" id="27680895"/>
<accession>A0A0A2JD16</accession>
<protein>
    <submittedName>
        <fullName evidence="2">Uncharacterized protein</fullName>
    </submittedName>
</protein>
<feature type="region of interest" description="Disordered" evidence="1">
    <location>
        <begin position="358"/>
        <end position="416"/>
    </location>
</feature>
<dbReference type="AlphaFoldDB" id="A0A0A2JD16"/>
<reference evidence="2 3" key="1">
    <citation type="journal article" date="2015" name="Mol. Plant Microbe Interact.">
        <title>Genome, transcriptome, and functional analyses of Penicillium expansum provide new insights into secondary metabolism and pathogenicity.</title>
        <authorList>
            <person name="Ballester A.R."/>
            <person name="Marcet-Houben M."/>
            <person name="Levin E."/>
            <person name="Sela N."/>
            <person name="Selma-Lazaro C."/>
            <person name="Carmona L."/>
            <person name="Wisniewski M."/>
            <person name="Droby S."/>
            <person name="Gonzalez-Candelas L."/>
            <person name="Gabaldon T."/>
        </authorList>
    </citation>
    <scope>NUCLEOTIDE SEQUENCE [LARGE SCALE GENOMIC DNA]</scope>
    <source>
        <strain evidence="2 3">MD-8</strain>
    </source>
</reference>
<feature type="compositionally biased region" description="Low complexity" evidence="1">
    <location>
        <begin position="134"/>
        <end position="147"/>
    </location>
</feature>
<evidence type="ECO:0000256" key="1">
    <source>
        <dbReference type="SAM" id="MobiDB-lite"/>
    </source>
</evidence>
<dbReference type="Proteomes" id="UP000030143">
    <property type="component" value="Unassembled WGS sequence"/>
</dbReference>
<dbReference type="STRING" id="27334.A0A0A2JD16"/>
<feature type="compositionally biased region" description="Basic and acidic residues" evidence="1">
    <location>
        <begin position="148"/>
        <end position="158"/>
    </location>
</feature>
<feature type="compositionally biased region" description="Basic residues" evidence="1">
    <location>
        <begin position="358"/>
        <end position="368"/>
    </location>
</feature>
<feature type="compositionally biased region" description="Low complexity" evidence="1">
    <location>
        <begin position="394"/>
        <end position="416"/>
    </location>
</feature>
<sequence>MSVPQPPPIKNWPHTFDNKYVFKRLGIAERPDDQQAVQDLAQEVFDVAAIEADKDGRPVDRLFRSINSRNKILYEWRRRLPRLPAAVSNHVTDSELLTGALYKYLNCVQDDLVKDFDRRQNQPSQPQLAYKTVQEPAQQKKAQQETPETTKHAEEPERSVQNQPEQQKKFDYTRPYIVPNGDVQIIRADHPDMPIAIRMSDFLNDQENPQNICPNGDWVNIANIRFEMFRENLAQEGFLQGGDTIWLHHLSLDQINTALIANPQAGEVRLASFNLASTLLRTIREHWPRLRNPSPDPFVGDKRSPLPRPNMTIIIRSKVVRGGALPANQPGIARPTEKMGGNKITPNRHVEQVARYAAVRHSKTKRKRAEAEAASGAEGEPEAAPAAQRRRLEAAPGTATVPAAGIAPGPGTVPAIRQPQEVTADDTAMRALLGPEVFEELRSAREENAEQQPQGGDDDDSGFLGLLDVASFNESGVVGDDSAALQAFFEGNEWVGEPMEED</sequence>
<evidence type="ECO:0000313" key="3">
    <source>
        <dbReference type="Proteomes" id="UP000030143"/>
    </source>
</evidence>
<dbReference type="RefSeq" id="XP_016595288.1">
    <property type="nucleotide sequence ID" value="XM_016745475.1"/>
</dbReference>
<gene>
    <name evidence="2" type="ORF">PEX2_082050</name>
</gene>
<name>A0A0A2JD16_PENEN</name>
<dbReference type="HOGENOM" id="CLU_594598_0_0_1"/>